<name>A0ACD5YDC6_AVESA</name>
<sequence>MASMNNGEAPAAAPNMINPMLLASALVGSWEALDVLFKREDSQDPAIMIPTEEFLALLATASRRIGLPAAPDVELLIDNQPVPLAGVLLQGVTRDGDTALHAAASKGDGQDFLKYATMVCGRSRGLLYVKNQNGDTPLYCAIGAGNLKMVSHLIDQARHEAAPINMNPLLLSSARVGSWEALDVLFQREDAQDTPMMIPTDEFLGLLEIASRRVAVPAARDLELGIYHYHQPAALVSAALLHGVTPDGDTTLHAVASNGDGKDFLKYACMIYGRNRDLLLAKNNNGDTPLHCAARARNSNMVSHLIDLAGREGPNWKLALLRMENKLNETALHEAVRSEYGRILDPNVVAPEQSNIVLEEKNVVKLLMGADPELANHPAEGISPLYLAILLGKSTIALTLYGKSGGNLSYSGADGQNALHLAALRDTDTVFLFLQGIAHESPPKTKVKEYWTRIRA</sequence>
<evidence type="ECO:0000313" key="2">
    <source>
        <dbReference type="Proteomes" id="UP001732700"/>
    </source>
</evidence>
<keyword evidence="2" id="KW-1185">Reference proteome</keyword>
<proteinExistence type="predicted"/>
<dbReference type="EnsemblPlants" id="AVESA.00010b.r2.5DG0950780.1">
    <property type="protein sequence ID" value="AVESA.00010b.r2.5DG0950780.1.CDS"/>
    <property type="gene ID" value="AVESA.00010b.r2.5DG0950780"/>
</dbReference>
<evidence type="ECO:0000313" key="1">
    <source>
        <dbReference type="EnsemblPlants" id="AVESA.00010b.r2.5DG0950780.1.CDS"/>
    </source>
</evidence>
<accession>A0ACD5YDC6</accession>
<reference evidence="1" key="2">
    <citation type="submission" date="2025-09" db="UniProtKB">
        <authorList>
            <consortium name="EnsemblPlants"/>
        </authorList>
    </citation>
    <scope>IDENTIFICATION</scope>
</reference>
<protein>
    <submittedName>
        <fullName evidence="1">Uncharacterized protein</fullName>
    </submittedName>
</protein>
<reference evidence="1" key="1">
    <citation type="submission" date="2021-05" db="EMBL/GenBank/DDBJ databases">
        <authorList>
            <person name="Scholz U."/>
            <person name="Mascher M."/>
            <person name="Fiebig A."/>
        </authorList>
    </citation>
    <scope>NUCLEOTIDE SEQUENCE [LARGE SCALE GENOMIC DNA]</scope>
</reference>
<organism evidence="1 2">
    <name type="scientific">Avena sativa</name>
    <name type="common">Oat</name>
    <dbReference type="NCBI Taxonomy" id="4498"/>
    <lineage>
        <taxon>Eukaryota</taxon>
        <taxon>Viridiplantae</taxon>
        <taxon>Streptophyta</taxon>
        <taxon>Embryophyta</taxon>
        <taxon>Tracheophyta</taxon>
        <taxon>Spermatophyta</taxon>
        <taxon>Magnoliopsida</taxon>
        <taxon>Liliopsida</taxon>
        <taxon>Poales</taxon>
        <taxon>Poaceae</taxon>
        <taxon>BOP clade</taxon>
        <taxon>Pooideae</taxon>
        <taxon>Poodae</taxon>
        <taxon>Poeae</taxon>
        <taxon>Poeae Chloroplast Group 1 (Aveneae type)</taxon>
        <taxon>Aveninae</taxon>
        <taxon>Avena</taxon>
    </lineage>
</organism>
<dbReference type="Proteomes" id="UP001732700">
    <property type="component" value="Chromosome 5D"/>
</dbReference>